<name>A0A3M6R0U2_9BURK</name>
<dbReference type="SUPFAM" id="SSF63825">
    <property type="entry name" value="YWTD domain"/>
    <property type="match status" value="1"/>
</dbReference>
<accession>A0A3M6R0U2</accession>
<protein>
    <recommendedName>
        <fullName evidence="3">YncE family protein</fullName>
    </recommendedName>
</protein>
<dbReference type="PANTHER" id="PTHR47197">
    <property type="entry name" value="PROTEIN NIRF"/>
    <property type="match status" value="1"/>
</dbReference>
<keyword evidence="2" id="KW-1185">Reference proteome</keyword>
<dbReference type="PANTHER" id="PTHR47197:SF3">
    <property type="entry name" value="DIHYDRO-HEME D1 DEHYDROGENASE"/>
    <property type="match status" value="1"/>
</dbReference>
<proteinExistence type="predicted"/>
<comment type="caution">
    <text evidence="1">The sequence shown here is derived from an EMBL/GenBank/DDBJ whole genome shotgun (WGS) entry which is preliminary data.</text>
</comment>
<sequence>MPATAIEAAYAPVTAEDILRVPVASDLVELAFSPRQQAVFVAAPDWEDETRSRVLRLAPDTLAVQAEIALNGKGFGVALDDAASRLYVTQGFNGAISVVDTASNRLIKQIPLMEKVHFASEFKRLNFSEIRSDFLLKALERFKITEDYPHKVREMVVDTKRHRLFAPGLGLGFDSVLFVIDTRTLTLEKVIEGFGYNAVGIALDEAGGRIFVANMAGQLMVVDADTLALKKTLEVQADQLLNLIYDPEHNRLFGVDQGIDRDDWRHNHLEREYRHRSEGHRLFTLDADAGTVISNLPTGEVPIGLRFDAARQRLYVTNRAGVRVATGNGSISVFDTAAYQPLQTIALPPHPNSLALDEAANVLYATVKNDGGTKQARQPEHVARIRLSAR</sequence>
<dbReference type="InterPro" id="IPR051200">
    <property type="entry name" value="Host-pathogen_enzymatic-act"/>
</dbReference>
<dbReference type="InterPro" id="IPR015943">
    <property type="entry name" value="WD40/YVTN_repeat-like_dom_sf"/>
</dbReference>
<dbReference type="OrthoDB" id="9774579at2"/>
<dbReference type="Gene3D" id="2.130.10.10">
    <property type="entry name" value="YVTN repeat-like/Quinoprotein amine dehydrogenase"/>
    <property type="match status" value="1"/>
</dbReference>
<evidence type="ECO:0000313" key="2">
    <source>
        <dbReference type="Proteomes" id="UP000278006"/>
    </source>
</evidence>
<gene>
    <name evidence="1" type="ORF">D8I35_03850</name>
</gene>
<evidence type="ECO:0008006" key="3">
    <source>
        <dbReference type="Google" id="ProtNLM"/>
    </source>
</evidence>
<dbReference type="AlphaFoldDB" id="A0A3M6R0U2"/>
<organism evidence="1 2">
    <name type="scientific">Corticibacter populi</name>
    <dbReference type="NCBI Taxonomy" id="1550736"/>
    <lineage>
        <taxon>Bacteria</taxon>
        <taxon>Pseudomonadati</taxon>
        <taxon>Pseudomonadota</taxon>
        <taxon>Betaproteobacteria</taxon>
        <taxon>Burkholderiales</taxon>
        <taxon>Comamonadaceae</taxon>
        <taxon>Corticibacter</taxon>
    </lineage>
</organism>
<reference evidence="1 2" key="1">
    <citation type="submission" date="2018-10" db="EMBL/GenBank/DDBJ databases">
        <title>Draft genome of Cortibacter populi DSM10536.</title>
        <authorList>
            <person name="Bernier A.-M."/>
            <person name="Bernard K."/>
        </authorList>
    </citation>
    <scope>NUCLEOTIDE SEQUENCE [LARGE SCALE GENOMIC DNA]</scope>
    <source>
        <strain evidence="1 2">DSM 105136</strain>
    </source>
</reference>
<evidence type="ECO:0000313" key="1">
    <source>
        <dbReference type="EMBL" id="RMX08870.1"/>
    </source>
</evidence>
<dbReference type="Proteomes" id="UP000278006">
    <property type="component" value="Unassembled WGS sequence"/>
</dbReference>
<dbReference type="EMBL" id="RDQO01000001">
    <property type="protein sequence ID" value="RMX08870.1"/>
    <property type="molecule type" value="Genomic_DNA"/>
</dbReference>